<accession>A0A0F9TAT2</accession>
<organism evidence="1">
    <name type="scientific">marine sediment metagenome</name>
    <dbReference type="NCBI Taxonomy" id="412755"/>
    <lineage>
        <taxon>unclassified sequences</taxon>
        <taxon>metagenomes</taxon>
        <taxon>ecological metagenomes</taxon>
    </lineage>
</organism>
<dbReference type="EMBL" id="LAZR01000298">
    <property type="protein sequence ID" value="KKN76269.1"/>
    <property type="molecule type" value="Genomic_DNA"/>
</dbReference>
<gene>
    <name evidence="1" type="ORF">LCGC14_0372950</name>
</gene>
<comment type="caution">
    <text evidence="1">The sequence shown here is derived from an EMBL/GenBank/DDBJ whole genome shotgun (WGS) entry which is preliminary data.</text>
</comment>
<reference evidence="1" key="1">
    <citation type="journal article" date="2015" name="Nature">
        <title>Complex archaea that bridge the gap between prokaryotes and eukaryotes.</title>
        <authorList>
            <person name="Spang A."/>
            <person name="Saw J.H."/>
            <person name="Jorgensen S.L."/>
            <person name="Zaremba-Niedzwiedzka K."/>
            <person name="Martijn J."/>
            <person name="Lind A.E."/>
            <person name="van Eijk R."/>
            <person name="Schleper C."/>
            <person name="Guy L."/>
            <person name="Ettema T.J."/>
        </authorList>
    </citation>
    <scope>NUCLEOTIDE SEQUENCE</scope>
</reference>
<dbReference type="AlphaFoldDB" id="A0A0F9TAT2"/>
<name>A0A0F9TAT2_9ZZZZ</name>
<protein>
    <submittedName>
        <fullName evidence="1">Uncharacterized protein</fullName>
    </submittedName>
</protein>
<evidence type="ECO:0000313" key="1">
    <source>
        <dbReference type="EMBL" id="KKN76269.1"/>
    </source>
</evidence>
<sequence length="57" mass="6874">MKTFTDKWFTVYYGLMTKLTHISRRNLVLLEYSVGIPKECHITNEIIDEVDRRLEKK</sequence>
<proteinExistence type="predicted"/>